<reference evidence="6" key="1">
    <citation type="submission" date="2020-01" db="EMBL/GenBank/DDBJ databases">
        <title>Genome sequence of Kobresia littledalei, the first chromosome-level genome in the family Cyperaceae.</title>
        <authorList>
            <person name="Qu G."/>
        </authorList>
    </citation>
    <scope>NUCLEOTIDE SEQUENCE</scope>
    <source>
        <strain evidence="6">C.B.Clarke</strain>
        <tissue evidence="6">Leaf</tissue>
    </source>
</reference>
<dbReference type="AlphaFoldDB" id="A0A833RF27"/>
<keyword evidence="3 4" id="KW-0326">Glycosidase</keyword>
<dbReference type="Proteomes" id="UP000623129">
    <property type="component" value="Unassembled WGS sequence"/>
</dbReference>
<evidence type="ECO:0000259" key="5">
    <source>
        <dbReference type="Pfam" id="PF00150"/>
    </source>
</evidence>
<proteinExistence type="inferred from homology"/>
<dbReference type="GO" id="GO:0000272">
    <property type="term" value="P:polysaccharide catabolic process"/>
    <property type="evidence" value="ECO:0007669"/>
    <property type="project" value="InterPro"/>
</dbReference>
<dbReference type="SUPFAM" id="SSF50370">
    <property type="entry name" value="Ricin B-like lectins"/>
    <property type="match status" value="1"/>
</dbReference>
<dbReference type="EMBL" id="SWLB01000006">
    <property type="protein sequence ID" value="KAF3337996.1"/>
    <property type="molecule type" value="Genomic_DNA"/>
</dbReference>
<comment type="similarity">
    <text evidence="1 4">Belongs to the glycosyl hydrolase 5 (cellulase A) family.</text>
</comment>
<dbReference type="InterPro" id="IPR035992">
    <property type="entry name" value="Ricin_B-like_lectins"/>
</dbReference>
<dbReference type="OrthoDB" id="442731at2759"/>
<accession>A0A833RF27</accession>
<dbReference type="SUPFAM" id="SSF51445">
    <property type="entry name" value="(Trans)glycosidases"/>
    <property type="match status" value="1"/>
</dbReference>
<dbReference type="Gene3D" id="3.20.20.80">
    <property type="entry name" value="Glycosidases"/>
    <property type="match status" value="1"/>
</dbReference>
<evidence type="ECO:0000256" key="1">
    <source>
        <dbReference type="ARBA" id="ARBA00005641"/>
    </source>
</evidence>
<comment type="caution">
    <text evidence="6">The sequence shown here is derived from an EMBL/GenBank/DDBJ whole genome shotgun (WGS) entry which is preliminary data.</text>
</comment>
<gene>
    <name evidence="6" type="ORF">FCM35_KLT18583</name>
</gene>
<dbReference type="InterPro" id="IPR001547">
    <property type="entry name" value="Glyco_hydro_5"/>
</dbReference>
<dbReference type="PANTHER" id="PTHR31263:SF44">
    <property type="entry name" value="OS04G0481200 PROTEIN"/>
    <property type="match status" value="1"/>
</dbReference>
<name>A0A833RF27_9POAL</name>
<evidence type="ECO:0000313" key="6">
    <source>
        <dbReference type="EMBL" id="KAF3337996.1"/>
    </source>
</evidence>
<keyword evidence="7" id="KW-1185">Reference proteome</keyword>
<sequence>MVAEGLSKQPIDAISKSIVSRGFNCVRLTYATFMLTNESLSSLTVKRSFELLNLTNALQGIGVHNPSILNLTLIQVYQAVVLNLGENNVIVILDNHLTKPAWCCSNTDGNGFFGDTYFHPDVWIQGLQKMATLFHDASNVVGMSLRNELRGPRQNVSDWYRYMQEGAEAIHAVNPKVLVILSGLYFDNDLSFLSSKQVNLSFTGKLVFEVHWYSFSDSKPWSTLNTNQACAKTSADFMRNAGFLLDKGWPLFMSEFGVDNRGVNDNDNRYFGCVLAKAAELDLDWALWALQGNYYLREGVVDHGETYGVLSSDWSTSQNASVLQRIQALQKPFQGPGYANFLPHKKLFHPATALCVTWKPGHLVQLGPCDQSAAWRYTKEGNIKLRIGLSCIKAGPVGEPVRLGDNCSGERWELVSASKMHLARMYNSEGNRVCLDVDYDGKTIVTKPCNCLSDNHKCDPTSQWFKLVNSTWNFL</sequence>
<dbReference type="GO" id="GO:0004553">
    <property type="term" value="F:hydrolase activity, hydrolyzing O-glycosyl compounds"/>
    <property type="evidence" value="ECO:0007669"/>
    <property type="project" value="InterPro"/>
</dbReference>
<evidence type="ECO:0000256" key="4">
    <source>
        <dbReference type="RuleBase" id="RU361153"/>
    </source>
</evidence>
<protein>
    <submittedName>
        <fullName evidence="6">Endoglucanase E1</fullName>
    </submittedName>
</protein>
<evidence type="ECO:0000313" key="7">
    <source>
        <dbReference type="Proteomes" id="UP000623129"/>
    </source>
</evidence>
<evidence type="ECO:0000256" key="2">
    <source>
        <dbReference type="ARBA" id="ARBA00022801"/>
    </source>
</evidence>
<dbReference type="PANTHER" id="PTHR31263">
    <property type="entry name" value="CELLULASE FAMILY PROTEIN (AFU_ORTHOLOGUE AFUA_5G14560)"/>
    <property type="match status" value="1"/>
</dbReference>
<feature type="domain" description="Glycoside hydrolase family 5" evidence="5">
    <location>
        <begin position="11"/>
        <end position="292"/>
    </location>
</feature>
<evidence type="ECO:0000256" key="3">
    <source>
        <dbReference type="ARBA" id="ARBA00023295"/>
    </source>
</evidence>
<dbReference type="InterPro" id="IPR017853">
    <property type="entry name" value="GH"/>
</dbReference>
<organism evidence="6 7">
    <name type="scientific">Carex littledalei</name>
    <dbReference type="NCBI Taxonomy" id="544730"/>
    <lineage>
        <taxon>Eukaryota</taxon>
        <taxon>Viridiplantae</taxon>
        <taxon>Streptophyta</taxon>
        <taxon>Embryophyta</taxon>
        <taxon>Tracheophyta</taxon>
        <taxon>Spermatophyta</taxon>
        <taxon>Magnoliopsida</taxon>
        <taxon>Liliopsida</taxon>
        <taxon>Poales</taxon>
        <taxon>Cyperaceae</taxon>
        <taxon>Cyperoideae</taxon>
        <taxon>Cariceae</taxon>
        <taxon>Carex</taxon>
        <taxon>Carex subgen. Euthyceras</taxon>
    </lineage>
</organism>
<keyword evidence="2 4" id="KW-0378">Hydrolase</keyword>
<dbReference type="Pfam" id="PF00150">
    <property type="entry name" value="Cellulase"/>
    <property type="match status" value="1"/>
</dbReference>